<dbReference type="AlphaFoldDB" id="A0A6C0NCK7"/>
<protein>
    <submittedName>
        <fullName evidence="1">Uncharacterized protein</fullName>
    </submittedName>
</protein>
<organism evidence="1">
    <name type="scientific">Staphylococcus aureus</name>
    <dbReference type="NCBI Taxonomy" id="1280"/>
    <lineage>
        <taxon>Bacteria</taxon>
        <taxon>Bacillati</taxon>
        <taxon>Bacillota</taxon>
        <taxon>Bacilli</taxon>
        <taxon>Bacillales</taxon>
        <taxon>Staphylococcaceae</taxon>
        <taxon>Staphylococcus</taxon>
    </lineage>
</organism>
<name>A0A6C0NCK7_STAAU</name>
<dbReference type="RefSeq" id="WP_113587714.1">
    <property type="nucleotide sequence ID" value="NZ_CP090375.1"/>
</dbReference>
<accession>A0A6C0NCK7</accession>
<evidence type="ECO:0000313" key="1">
    <source>
        <dbReference type="EMBL" id="QHW08621.1"/>
    </source>
</evidence>
<reference evidence="1" key="1">
    <citation type="journal article" date="2019" name="J. Antimicrob. Chemother.">
        <title>A novel SCCmec type V variant in porcine MRSA ST398 from China.</title>
        <authorList>
            <person name="Ji X."/>
            <person name="Kruger H."/>
            <person name="Fessler A.T."/>
            <person name="Liu J."/>
            <person name="Zeng Z."/>
            <person name="Wang Y."/>
            <person name="Wu C."/>
            <person name="Schwarz S."/>
        </authorList>
    </citation>
    <scope>NUCLEOTIDE SEQUENCE</scope>
    <source>
        <strain evidence="1">SHP6P021P</strain>
    </source>
</reference>
<sequence length="375" mass="44710">MKLKNIKNNEFKIDNDNNDVILNSLNIGLKSYFSSYKSIRENFDKRTYSYSHKQDYYENFSETILHFHHFFELILKELLRDEEELLPLFISDDSELITRLIQKMPLSEKKRKEFIQQIPLSDNELKNLKSLSFSQSLKRACEVIKLKPEVKFKFLAKHRSEFDYLNYLRNKIWHQGKVILKYEAFDFLIGQYILPLVKECLEVSEYKEKYRSHKIWRFNKNSLEINPFEDIIEEFKNESPAIDKIAVLKELGRASYYSHYGKGFGSIIDSRNQSANQLAQAELENSLSTNEILKCPCCAANSLVTYTHTEITEIEEVEYEDENGNHRIEEFKDYYVYIYKVKCANCGFQLNDKGIKNLKEYKFDVEDYWKNIDHY</sequence>
<dbReference type="EMBL" id="MN220716">
    <property type="protein sequence ID" value="QHW08621.1"/>
    <property type="molecule type" value="Genomic_DNA"/>
</dbReference>
<proteinExistence type="predicted"/>